<protein>
    <recommendedName>
        <fullName evidence="2">LysM domain-containing protein</fullName>
    </recommendedName>
</protein>
<proteinExistence type="predicted"/>
<evidence type="ECO:0000313" key="4">
    <source>
        <dbReference type="Proteomes" id="UP000177208"/>
    </source>
</evidence>
<feature type="domain" description="LysM" evidence="2">
    <location>
        <begin position="72"/>
        <end position="119"/>
    </location>
</feature>
<dbReference type="CDD" id="cd00118">
    <property type="entry name" value="LysM"/>
    <property type="match status" value="1"/>
</dbReference>
<accession>A0A1F7GCI3</accession>
<keyword evidence="1" id="KW-0472">Membrane</keyword>
<organism evidence="3 4">
    <name type="scientific">Candidatus Roizmanbacteria bacterium RIFCSPHIGHO2_01_FULL_39_12c</name>
    <dbReference type="NCBI Taxonomy" id="1802031"/>
    <lineage>
        <taxon>Bacteria</taxon>
        <taxon>Candidatus Roizmaniibacteriota</taxon>
    </lineage>
</organism>
<reference evidence="3 4" key="1">
    <citation type="journal article" date="2016" name="Nat. Commun.">
        <title>Thousands of microbial genomes shed light on interconnected biogeochemical processes in an aquifer system.</title>
        <authorList>
            <person name="Anantharaman K."/>
            <person name="Brown C.T."/>
            <person name="Hug L.A."/>
            <person name="Sharon I."/>
            <person name="Castelle C.J."/>
            <person name="Probst A.J."/>
            <person name="Thomas B.C."/>
            <person name="Singh A."/>
            <person name="Wilkins M.J."/>
            <person name="Karaoz U."/>
            <person name="Brodie E.L."/>
            <person name="Williams K.H."/>
            <person name="Hubbard S.S."/>
            <person name="Banfield J.F."/>
        </authorList>
    </citation>
    <scope>NUCLEOTIDE SEQUENCE [LARGE SCALE GENOMIC DNA]</scope>
</reference>
<dbReference type="InterPro" id="IPR052196">
    <property type="entry name" value="Bact_Kbp"/>
</dbReference>
<dbReference type="PANTHER" id="PTHR34700:SF4">
    <property type="entry name" value="PHAGE-LIKE ELEMENT PBSX PROTEIN XKDP"/>
    <property type="match status" value="1"/>
</dbReference>
<dbReference type="InterPro" id="IPR036779">
    <property type="entry name" value="LysM_dom_sf"/>
</dbReference>
<sequence>MQEKIKALLKNLRLNESTLSMILGGLVVVVVGILVYNYFSSVNKVVTPSPSPEYQVNLVEEEGQLVPGQLPVTHMVKKGEHLWAIAETYYHSGYNWVDIAAANSLTNANVITEGQELTIPRMAVKPATVIEALTQMAPTIMDTQYTVVKGDSLWNISVRAYGDGYAWPKVWEANKAAVPNPDIVEVGTNLTLPR</sequence>
<keyword evidence="1" id="KW-0812">Transmembrane</keyword>
<evidence type="ECO:0000313" key="3">
    <source>
        <dbReference type="EMBL" id="OGK16584.1"/>
    </source>
</evidence>
<feature type="domain" description="LysM" evidence="2">
    <location>
        <begin position="143"/>
        <end position="192"/>
    </location>
</feature>
<evidence type="ECO:0000259" key="2">
    <source>
        <dbReference type="PROSITE" id="PS51782"/>
    </source>
</evidence>
<dbReference type="SMART" id="SM00257">
    <property type="entry name" value="LysM"/>
    <property type="match status" value="2"/>
</dbReference>
<dbReference type="Proteomes" id="UP000177208">
    <property type="component" value="Unassembled WGS sequence"/>
</dbReference>
<gene>
    <name evidence="3" type="ORF">A2774_03155</name>
</gene>
<dbReference type="PROSITE" id="PS51782">
    <property type="entry name" value="LYSM"/>
    <property type="match status" value="2"/>
</dbReference>
<dbReference type="PANTHER" id="PTHR34700">
    <property type="entry name" value="POTASSIUM BINDING PROTEIN KBP"/>
    <property type="match status" value="1"/>
</dbReference>
<dbReference type="Gene3D" id="3.10.350.10">
    <property type="entry name" value="LysM domain"/>
    <property type="match status" value="2"/>
</dbReference>
<feature type="transmembrane region" description="Helical" evidence="1">
    <location>
        <begin position="21"/>
        <end position="39"/>
    </location>
</feature>
<dbReference type="Pfam" id="PF01476">
    <property type="entry name" value="LysM"/>
    <property type="match status" value="2"/>
</dbReference>
<dbReference type="SUPFAM" id="SSF54106">
    <property type="entry name" value="LysM domain"/>
    <property type="match status" value="2"/>
</dbReference>
<dbReference type="AlphaFoldDB" id="A0A1F7GCI3"/>
<dbReference type="InterPro" id="IPR018392">
    <property type="entry name" value="LysM"/>
</dbReference>
<dbReference type="EMBL" id="MFZG01000021">
    <property type="protein sequence ID" value="OGK16584.1"/>
    <property type="molecule type" value="Genomic_DNA"/>
</dbReference>
<keyword evidence="1" id="KW-1133">Transmembrane helix</keyword>
<evidence type="ECO:0000256" key="1">
    <source>
        <dbReference type="SAM" id="Phobius"/>
    </source>
</evidence>
<comment type="caution">
    <text evidence="3">The sequence shown here is derived from an EMBL/GenBank/DDBJ whole genome shotgun (WGS) entry which is preliminary data.</text>
</comment>
<name>A0A1F7GCI3_9BACT</name>